<dbReference type="InterPro" id="IPR010730">
    <property type="entry name" value="HET"/>
</dbReference>
<accession>A0A6A6IA36</accession>
<protein>
    <submittedName>
        <fullName evidence="2">HET-domain-containing protein</fullName>
    </submittedName>
</protein>
<keyword evidence="3" id="KW-1185">Reference proteome</keyword>
<gene>
    <name evidence="2" type="ORF">BU26DRAFT_430538</name>
</gene>
<evidence type="ECO:0000259" key="1">
    <source>
        <dbReference type="Pfam" id="PF06985"/>
    </source>
</evidence>
<evidence type="ECO:0000313" key="3">
    <source>
        <dbReference type="Proteomes" id="UP000800094"/>
    </source>
</evidence>
<dbReference type="PANTHER" id="PTHR33112">
    <property type="entry name" value="DOMAIN PROTEIN, PUTATIVE-RELATED"/>
    <property type="match status" value="1"/>
</dbReference>
<dbReference type="Proteomes" id="UP000800094">
    <property type="component" value="Unassembled WGS sequence"/>
</dbReference>
<name>A0A6A6IA36_9PLEO</name>
<reference evidence="2" key="1">
    <citation type="journal article" date="2020" name="Stud. Mycol.">
        <title>101 Dothideomycetes genomes: a test case for predicting lifestyles and emergence of pathogens.</title>
        <authorList>
            <person name="Haridas S."/>
            <person name="Albert R."/>
            <person name="Binder M."/>
            <person name="Bloem J."/>
            <person name="Labutti K."/>
            <person name="Salamov A."/>
            <person name="Andreopoulos B."/>
            <person name="Baker S."/>
            <person name="Barry K."/>
            <person name="Bills G."/>
            <person name="Bluhm B."/>
            <person name="Cannon C."/>
            <person name="Castanera R."/>
            <person name="Culley D."/>
            <person name="Daum C."/>
            <person name="Ezra D."/>
            <person name="Gonzalez J."/>
            <person name="Henrissat B."/>
            <person name="Kuo A."/>
            <person name="Liang C."/>
            <person name="Lipzen A."/>
            <person name="Lutzoni F."/>
            <person name="Magnuson J."/>
            <person name="Mondo S."/>
            <person name="Nolan M."/>
            <person name="Ohm R."/>
            <person name="Pangilinan J."/>
            <person name="Park H.-J."/>
            <person name="Ramirez L."/>
            <person name="Alfaro M."/>
            <person name="Sun H."/>
            <person name="Tritt A."/>
            <person name="Yoshinaga Y."/>
            <person name="Zwiers L.-H."/>
            <person name="Turgeon B."/>
            <person name="Goodwin S."/>
            <person name="Spatafora J."/>
            <person name="Crous P."/>
            <person name="Grigoriev I."/>
        </authorList>
    </citation>
    <scope>NUCLEOTIDE SEQUENCE</scope>
    <source>
        <strain evidence="2">CBS 122368</strain>
    </source>
</reference>
<dbReference type="PANTHER" id="PTHR33112:SF1">
    <property type="entry name" value="HETEROKARYON INCOMPATIBILITY DOMAIN-CONTAINING PROTEIN"/>
    <property type="match status" value="1"/>
</dbReference>
<proteinExistence type="predicted"/>
<organism evidence="2 3">
    <name type="scientific">Trematosphaeria pertusa</name>
    <dbReference type="NCBI Taxonomy" id="390896"/>
    <lineage>
        <taxon>Eukaryota</taxon>
        <taxon>Fungi</taxon>
        <taxon>Dikarya</taxon>
        <taxon>Ascomycota</taxon>
        <taxon>Pezizomycotina</taxon>
        <taxon>Dothideomycetes</taxon>
        <taxon>Pleosporomycetidae</taxon>
        <taxon>Pleosporales</taxon>
        <taxon>Massarineae</taxon>
        <taxon>Trematosphaeriaceae</taxon>
        <taxon>Trematosphaeria</taxon>
    </lineage>
</organism>
<sequence length="669" mass="75238">MCDEIGNHGAFVDEAAYYDAASEFSLVEGGQLDYYDLRADDNIQFKSRAEVCKAELVNEMFRGPCTRCRAVRWSALARMRSKEHSIYGLRESPFELVDSACKLCQFLGRIGLRRARLTDSYDGKLMFHLRISLTREGTRRCVVIFLEGLSEGCPVTLHSAADNGAWIPQIIDPSFVNYAALRRLLSHCQVDHVDTCHPKSGVDLPGFKVIDCTSRTIVPAPAECKYVALSYVWGLSLPLEAQERSTACYPATIEDSLKVTMELGFRYLWVDRYCIDQDNKIEKHALIQNMDQIYSKAQLTIIAAAGSDPTYGLPGVGSKPRSVQHHVRVGDMKLVQLMYPGSDFPRSAWWERAWTYQEGVLSPRKLVFTDHQVFYVCNQTHFAESLNAYTAGAAGVKTDSFPGSSSFSDMVLPTDSRSYESYLRDITARALSHESDALNACLGILKATNTSHVWGIPIRTYPIPTIALCWRHNTPAHRRLDFPSWSWTGWKGAVDFRDSIVTSRLCQIRLGNDDQNWQRVDEYVWSGRAQEDAGRNNAPRLLQMTGSVLDCTLLDQQWPDLDDFGTAGPQDDRPKPYFLLELNGLSALATLYLDEEMESVQQLRGVIAMAMRAGSEGSCITALLLKPKGEFYTRVGMLELSCGDQYCNELPGLHPFWERRAEARTVIVE</sequence>
<evidence type="ECO:0000313" key="2">
    <source>
        <dbReference type="EMBL" id="KAF2246918.1"/>
    </source>
</evidence>
<feature type="domain" description="Heterokaryon incompatibility" evidence="1">
    <location>
        <begin position="226"/>
        <end position="358"/>
    </location>
</feature>
<dbReference type="AlphaFoldDB" id="A0A6A6IA36"/>
<dbReference type="RefSeq" id="XP_033681922.1">
    <property type="nucleotide sequence ID" value="XM_033823887.1"/>
</dbReference>
<dbReference type="EMBL" id="ML987198">
    <property type="protein sequence ID" value="KAF2246918.1"/>
    <property type="molecule type" value="Genomic_DNA"/>
</dbReference>
<dbReference type="GeneID" id="54577217"/>
<dbReference type="OrthoDB" id="5428863at2759"/>
<dbReference type="Pfam" id="PF06985">
    <property type="entry name" value="HET"/>
    <property type="match status" value="1"/>
</dbReference>